<dbReference type="RefSeq" id="WP_272425759.1">
    <property type="nucleotide sequence ID" value="NZ_JAGTJJ010000020.1"/>
</dbReference>
<evidence type="ECO:0000256" key="2">
    <source>
        <dbReference type="SAM" id="SignalP"/>
    </source>
</evidence>
<dbReference type="SUPFAM" id="SSF48695">
    <property type="entry name" value="Multiheme cytochromes"/>
    <property type="match status" value="1"/>
</dbReference>
<keyword evidence="4" id="KW-1185">Reference proteome</keyword>
<keyword evidence="2" id="KW-0732">Signal</keyword>
<organism evidence="3 4">
    <name type="scientific">Polyangium jinanense</name>
    <dbReference type="NCBI Taxonomy" id="2829994"/>
    <lineage>
        <taxon>Bacteria</taxon>
        <taxon>Pseudomonadati</taxon>
        <taxon>Myxococcota</taxon>
        <taxon>Polyangia</taxon>
        <taxon>Polyangiales</taxon>
        <taxon>Polyangiaceae</taxon>
        <taxon>Polyangium</taxon>
    </lineage>
</organism>
<feature type="signal peptide" evidence="2">
    <location>
        <begin position="1"/>
        <end position="26"/>
    </location>
</feature>
<dbReference type="InterPro" id="IPR036280">
    <property type="entry name" value="Multihaem_cyt_sf"/>
</dbReference>
<feature type="region of interest" description="Disordered" evidence="1">
    <location>
        <begin position="158"/>
        <end position="188"/>
    </location>
</feature>
<dbReference type="AlphaFoldDB" id="A0A9X3X539"/>
<comment type="caution">
    <text evidence="3">The sequence shown here is derived from an EMBL/GenBank/DDBJ whole genome shotgun (WGS) entry which is preliminary data.</text>
</comment>
<evidence type="ECO:0000313" key="4">
    <source>
        <dbReference type="Proteomes" id="UP001151081"/>
    </source>
</evidence>
<sequence length="188" mass="19054">MVPVSSGRFVAALSFAVALSSLGAVGCNGNDPIPQEVIDGLPAETGSPSALHRPGQPCLSCHSTYGDAAPAFAIAGTVYKETAMGALAAAPNVKVEIFDSAGPSRFACTNTAGNFYIEKDKWADLTFPLKVRAGQRSMNSIIGREGSCAACHKLPSDDRPGNGAGKDSAGVVLVDDGDTDPICGGGTP</sequence>
<proteinExistence type="predicted"/>
<feature type="chain" id="PRO_5040861020" description="Cytochrome c domain-containing protein" evidence="2">
    <location>
        <begin position="27"/>
        <end position="188"/>
    </location>
</feature>
<evidence type="ECO:0000313" key="3">
    <source>
        <dbReference type="EMBL" id="MDC3984447.1"/>
    </source>
</evidence>
<reference evidence="3 4" key="1">
    <citation type="submission" date="2021-04" db="EMBL/GenBank/DDBJ databases">
        <title>Genome analysis of Polyangium sp.</title>
        <authorList>
            <person name="Li Y."/>
            <person name="Wang J."/>
        </authorList>
    </citation>
    <scope>NUCLEOTIDE SEQUENCE [LARGE SCALE GENOMIC DNA]</scope>
    <source>
        <strain evidence="3 4">SDU14</strain>
    </source>
</reference>
<dbReference type="Proteomes" id="UP001151081">
    <property type="component" value="Unassembled WGS sequence"/>
</dbReference>
<protein>
    <recommendedName>
        <fullName evidence="5">Cytochrome c domain-containing protein</fullName>
    </recommendedName>
</protein>
<evidence type="ECO:0000256" key="1">
    <source>
        <dbReference type="SAM" id="MobiDB-lite"/>
    </source>
</evidence>
<evidence type="ECO:0008006" key="5">
    <source>
        <dbReference type="Google" id="ProtNLM"/>
    </source>
</evidence>
<dbReference type="EMBL" id="JAGTJJ010000020">
    <property type="protein sequence ID" value="MDC3984447.1"/>
    <property type="molecule type" value="Genomic_DNA"/>
</dbReference>
<name>A0A9X3X539_9BACT</name>
<gene>
    <name evidence="3" type="ORF">KEG57_28330</name>
</gene>
<accession>A0A9X3X539</accession>